<keyword evidence="8" id="KW-0677">Repeat</keyword>
<evidence type="ECO:0000313" key="14">
    <source>
        <dbReference type="Proteomes" id="UP000646478"/>
    </source>
</evidence>
<keyword evidence="9 11" id="KW-1133">Transmembrane helix</keyword>
<dbReference type="InterPro" id="IPR000515">
    <property type="entry name" value="MetI-like"/>
</dbReference>
<keyword evidence="6" id="KW-0997">Cell inner membrane</keyword>
<dbReference type="PANTHER" id="PTHR30183:SF9">
    <property type="entry name" value="THIAMINE TRANSPORT SYSTEM PERMEASE PROTEIN THIP"/>
    <property type="match status" value="1"/>
</dbReference>
<dbReference type="GO" id="GO:0022857">
    <property type="term" value="F:transmembrane transporter activity"/>
    <property type="evidence" value="ECO:0007669"/>
    <property type="project" value="InterPro"/>
</dbReference>
<keyword evidence="5" id="KW-1003">Cell membrane</keyword>
<evidence type="ECO:0000313" key="13">
    <source>
        <dbReference type="EMBL" id="GGB03191.1"/>
    </source>
</evidence>
<reference evidence="13" key="1">
    <citation type="journal article" date="2014" name="Int. J. Syst. Evol. Microbiol.">
        <title>Complete genome sequence of Corynebacterium casei LMG S-19264T (=DSM 44701T), isolated from a smear-ripened cheese.</title>
        <authorList>
            <consortium name="US DOE Joint Genome Institute (JGI-PGF)"/>
            <person name="Walter F."/>
            <person name="Albersmeier A."/>
            <person name="Kalinowski J."/>
            <person name="Ruckert C."/>
        </authorList>
    </citation>
    <scope>NUCLEOTIDE SEQUENCE</scope>
    <source>
        <strain evidence="13">CGMCC 1.15082</strain>
    </source>
</reference>
<reference evidence="13" key="2">
    <citation type="submission" date="2020-09" db="EMBL/GenBank/DDBJ databases">
        <authorList>
            <person name="Sun Q."/>
            <person name="Zhou Y."/>
        </authorList>
    </citation>
    <scope>NUCLEOTIDE SEQUENCE</scope>
    <source>
        <strain evidence="13">CGMCC 1.15082</strain>
    </source>
</reference>
<evidence type="ECO:0000256" key="11">
    <source>
        <dbReference type="RuleBase" id="RU363032"/>
    </source>
</evidence>
<evidence type="ECO:0000256" key="2">
    <source>
        <dbReference type="ARBA" id="ARBA00011650"/>
    </source>
</evidence>
<protein>
    <recommendedName>
        <fullName evidence="3">Thiamine transport system permease protein ThiP</fullName>
    </recommendedName>
</protein>
<dbReference type="InterPro" id="IPR005947">
    <property type="entry name" value="ThiP_ABC_transpt"/>
</dbReference>
<dbReference type="Pfam" id="PF00528">
    <property type="entry name" value="BPD_transp_1"/>
    <property type="match status" value="2"/>
</dbReference>
<comment type="similarity">
    <text evidence="11">Belongs to the binding-protein-dependent transport system permease family.</text>
</comment>
<dbReference type="SUPFAM" id="SSF161098">
    <property type="entry name" value="MetI-like"/>
    <property type="match status" value="2"/>
</dbReference>
<evidence type="ECO:0000256" key="9">
    <source>
        <dbReference type="ARBA" id="ARBA00022989"/>
    </source>
</evidence>
<dbReference type="CDD" id="cd06261">
    <property type="entry name" value="TM_PBP2"/>
    <property type="match status" value="2"/>
</dbReference>
<comment type="subcellular location">
    <subcellularLocation>
        <location evidence="1">Cell inner membrane</location>
        <topology evidence="1">Multi-pass membrane protein</topology>
    </subcellularLocation>
    <subcellularLocation>
        <location evidence="11">Cell membrane</location>
        <topology evidence="11">Multi-pass membrane protein</topology>
    </subcellularLocation>
</comment>
<dbReference type="NCBIfam" id="TIGR01253">
    <property type="entry name" value="thiP"/>
    <property type="match status" value="1"/>
</dbReference>
<evidence type="ECO:0000256" key="3">
    <source>
        <dbReference type="ARBA" id="ARBA00016947"/>
    </source>
</evidence>
<feature type="transmembrane region" description="Helical" evidence="11">
    <location>
        <begin position="337"/>
        <end position="357"/>
    </location>
</feature>
<dbReference type="GO" id="GO:0015888">
    <property type="term" value="P:thiamine transport"/>
    <property type="evidence" value="ECO:0007669"/>
    <property type="project" value="InterPro"/>
</dbReference>
<dbReference type="PANTHER" id="PTHR30183">
    <property type="entry name" value="MOLYBDENUM TRANSPORT SYSTEM PERMEASE PROTEIN MODB"/>
    <property type="match status" value="1"/>
</dbReference>
<dbReference type="PROSITE" id="PS50928">
    <property type="entry name" value="ABC_TM1"/>
    <property type="match status" value="2"/>
</dbReference>
<dbReference type="GO" id="GO:0005886">
    <property type="term" value="C:plasma membrane"/>
    <property type="evidence" value="ECO:0007669"/>
    <property type="project" value="UniProtKB-SubCell"/>
</dbReference>
<evidence type="ECO:0000256" key="1">
    <source>
        <dbReference type="ARBA" id="ARBA00004429"/>
    </source>
</evidence>
<dbReference type="InterPro" id="IPR035906">
    <property type="entry name" value="MetI-like_sf"/>
</dbReference>
<sequence>MLLIFPRLPAKPLAGVLALAFLTLLAGGALFSLALEASRETGNTLAAFNPYLWRVARFTLLQALLSTVLSVGLAIPVARALHAHQHFPGRAFIIRLFALPLALPALVAVLAITSIYGRAGLIAEAAHSLGLDVTPDIYGLTGILLAHVFFNLPLAVRLLLAGLDSIPADYWKLSAQLGMGNWARFRLIEWPAMIRNLPGIMGLIFMLCVTSFTIVLTLGGGPRATTLEVAIYQALHFDFDIGQAVALTLTQLALTVAILSLFRLTGRPTEEGFSLAVRVRRYERPTVAEKVADMAMILFAFLFVALPIAGMVVSGLSADFGRLFTEWAVWRAIQTSFTLGAAAAFLSVLVSLALVVARQAVAKEGGRSLFERALDTGASLILVVPPIVIGAGWFILLRHFADPFDFAAPMVITVNAAMATPFAVRILRPVWDTMSTRHDRLCAQLGITGWARLRLIDWPVLRRPLGVAFAFAMALSLGDLGTIALFGSDAVETLPYLLLQRMGSYRTVDAAGLALILGALSLGLMMLADRGSARKEETS</sequence>
<dbReference type="EMBL" id="BMHH01000016">
    <property type="protein sequence ID" value="GGB03191.1"/>
    <property type="molecule type" value="Genomic_DNA"/>
</dbReference>
<organism evidence="13 14">
    <name type="scientific">Brucella endophytica</name>
    <dbReference type="NCBI Taxonomy" id="1963359"/>
    <lineage>
        <taxon>Bacteria</taxon>
        <taxon>Pseudomonadati</taxon>
        <taxon>Pseudomonadota</taxon>
        <taxon>Alphaproteobacteria</taxon>
        <taxon>Hyphomicrobiales</taxon>
        <taxon>Brucellaceae</taxon>
        <taxon>Brucella/Ochrobactrum group</taxon>
        <taxon>Brucella</taxon>
    </lineage>
</organism>
<feature type="transmembrane region" description="Helical" evidence="11">
    <location>
        <begin position="241"/>
        <end position="262"/>
    </location>
</feature>
<feature type="transmembrane region" description="Helical" evidence="11">
    <location>
        <begin position="406"/>
        <end position="427"/>
    </location>
</feature>
<accession>A0A916SJF1</accession>
<evidence type="ECO:0000256" key="6">
    <source>
        <dbReference type="ARBA" id="ARBA00022519"/>
    </source>
</evidence>
<evidence type="ECO:0000256" key="5">
    <source>
        <dbReference type="ARBA" id="ARBA00022475"/>
    </source>
</evidence>
<feature type="domain" description="ABC transmembrane type-1" evidence="12">
    <location>
        <begin position="56"/>
        <end position="260"/>
    </location>
</feature>
<evidence type="ECO:0000256" key="4">
    <source>
        <dbReference type="ARBA" id="ARBA00022448"/>
    </source>
</evidence>
<keyword evidence="4 11" id="KW-0813">Transport</keyword>
<feature type="transmembrane region" description="Helical" evidence="11">
    <location>
        <begin position="378"/>
        <end position="400"/>
    </location>
</feature>
<feature type="transmembrane region" description="Helical" evidence="11">
    <location>
        <begin position="294"/>
        <end position="317"/>
    </location>
</feature>
<keyword evidence="10 11" id="KW-0472">Membrane</keyword>
<evidence type="ECO:0000256" key="8">
    <source>
        <dbReference type="ARBA" id="ARBA00022737"/>
    </source>
</evidence>
<keyword evidence="14" id="KW-1185">Reference proteome</keyword>
<feature type="transmembrane region" description="Helical" evidence="11">
    <location>
        <begin position="200"/>
        <end position="221"/>
    </location>
</feature>
<feature type="transmembrane region" description="Helical" evidence="11">
    <location>
        <begin position="93"/>
        <end position="117"/>
    </location>
</feature>
<dbReference type="Proteomes" id="UP000646478">
    <property type="component" value="Unassembled WGS sequence"/>
</dbReference>
<proteinExistence type="inferred from homology"/>
<comment type="subunit">
    <text evidence="2">The complex is composed of two ATP-binding proteins (ThiQ), two transmembrane proteins (ThiP) and a solute-binding protein (ThiB).</text>
</comment>
<feature type="domain" description="ABC transmembrane type-1" evidence="12">
    <location>
        <begin position="333"/>
        <end position="526"/>
    </location>
</feature>
<name>A0A916SJF1_9HYPH</name>
<dbReference type="AlphaFoldDB" id="A0A916SJF1"/>
<evidence type="ECO:0000256" key="10">
    <source>
        <dbReference type="ARBA" id="ARBA00023136"/>
    </source>
</evidence>
<evidence type="ECO:0000256" key="7">
    <source>
        <dbReference type="ARBA" id="ARBA00022692"/>
    </source>
</evidence>
<feature type="transmembrane region" description="Helical" evidence="11">
    <location>
        <begin position="507"/>
        <end position="528"/>
    </location>
</feature>
<dbReference type="RefSeq" id="WP_188825412.1">
    <property type="nucleotide sequence ID" value="NZ_BMHH01000016.1"/>
</dbReference>
<feature type="transmembrane region" description="Helical" evidence="11">
    <location>
        <begin position="58"/>
        <end position="81"/>
    </location>
</feature>
<dbReference type="Gene3D" id="1.10.3720.10">
    <property type="entry name" value="MetI-like"/>
    <property type="match status" value="2"/>
</dbReference>
<feature type="transmembrane region" description="Helical" evidence="11">
    <location>
        <begin position="137"/>
        <end position="160"/>
    </location>
</feature>
<comment type="caution">
    <text evidence="13">The sequence shown here is derived from an EMBL/GenBank/DDBJ whole genome shotgun (WGS) entry which is preliminary data.</text>
</comment>
<gene>
    <name evidence="13" type="ORF">GCM10011491_34160</name>
</gene>
<evidence type="ECO:0000259" key="12">
    <source>
        <dbReference type="PROSITE" id="PS50928"/>
    </source>
</evidence>
<feature type="transmembrane region" description="Helical" evidence="11">
    <location>
        <begin position="465"/>
        <end position="487"/>
    </location>
</feature>
<keyword evidence="7 11" id="KW-0812">Transmembrane</keyword>